<reference evidence="33 34" key="1">
    <citation type="journal article" date="2021" name="G3 (Bethesda)">
        <title>Improved contiguity of the threespine stickleback genome using long-read sequencing.</title>
        <authorList>
            <person name="Nath S."/>
            <person name="Shaw D.E."/>
            <person name="White M.A."/>
        </authorList>
    </citation>
    <scope>NUCLEOTIDE SEQUENCE [LARGE SCALE GENOMIC DNA]</scope>
    <source>
        <strain evidence="33 34">Lake Benthic</strain>
    </source>
</reference>
<evidence type="ECO:0000256" key="18">
    <source>
        <dbReference type="ARBA" id="ARBA00050891"/>
    </source>
</evidence>
<feature type="region of interest" description="Disordered" evidence="27">
    <location>
        <begin position="453"/>
        <end position="555"/>
    </location>
</feature>
<evidence type="ECO:0000256" key="16">
    <source>
        <dbReference type="ARBA" id="ARBA00023163"/>
    </source>
</evidence>
<keyword evidence="10 26" id="KW-0863">Zinc-finger</keyword>
<feature type="compositionally biased region" description="Low complexity" evidence="27">
    <location>
        <begin position="747"/>
        <end position="766"/>
    </location>
</feature>
<dbReference type="PROSITE" id="PS50868">
    <property type="entry name" value="POST_SET"/>
    <property type="match status" value="1"/>
</dbReference>
<evidence type="ECO:0000256" key="25">
    <source>
        <dbReference type="ARBA" id="ARBA00081740"/>
    </source>
</evidence>
<dbReference type="SMART" id="SM00317">
    <property type="entry name" value="SET"/>
    <property type="match status" value="1"/>
</dbReference>
<dbReference type="InterPro" id="IPR011011">
    <property type="entry name" value="Znf_FYVE_PHD"/>
</dbReference>
<feature type="domain" description="AWS" evidence="32">
    <location>
        <begin position="1175"/>
        <end position="1225"/>
    </location>
</feature>
<keyword evidence="34" id="KW-1185">Reference proteome</keyword>
<keyword evidence="7" id="KW-0949">S-adenosyl-L-methionine</keyword>
<dbReference type="GO" id="GO:0140952">
    <property type="term" value="F:histone H3K27 dimethyltransferase activity"/>
    <property type="evidence" value="ECO:0007669"/>
    <property type="project" value="UniProtKB-EC"/>
</dbReference>
<dbReference type="InterPro" id="IPR047527">
    <property type="entry name" value="PHD5_NSD3"/>
</dbReference>
<feature type="compositionally biased region" description="Basic and acidic residues" evidence="27">
    <location>
        <begin position="662"/>
        <end position="674"/>
    </location>
</feature>
<evidence type="ECO:0000256" key="17">
    <source>
        <dbReference type="ARBA" id="ARBA00023242"/>
    </source>
</evidence>
<dbReference type="InterPro" id="IPR050777">
    <property type="entry name" value="SET2_Histone-Lys_MeTrsfase"/>
</dbReference>
<evidence type="ECO:0000259" key="32">
    <source>
        <dbReference type="PROSITE" id="PS51215"/>
    </source>
</evidence>
<dbReference type="InterPro" id="IPR001214">
    <property type="entry name" value="SET_dom"/>
</dbReference>
<comment type="function">
    <text evidence="20">Histone methyltransferase. Preferentially dimethylates 'Lys-4' and 'Lys-27' of histone H3 forming H3K4me2 and H3K27me2. H3 'Lys-4' methylation represents a specific tag for epigenetic transcriptional activation, while 'Lys-27' is a mark for transcriptional repression.</text>
</comment>
<evidence type="ECO:0000256" key="7">
    <source>
        <dbReference type="ARBA" id="ARBA00022691"/>
    </source>
</evidence>
<reference evidence="33" key="2">
    <citation type="submission" date="2025-08" db="UniProtKB">
        <authorList>
            <consortium name="Ensembl"/>
        </authorList>
    </citation>
    <scope>IDENTIFICATION</scope>
</reference>
<evidence type="ECO:0000259" key="28">
    <source>
        <dbReference type="PROSITE" id="PS50016"/>
    </source>
</evidence>
<evidence type="ECO:0000256" key="20">
    <source>
        <dbReference type="ARBA" id="ARBA00056539"/>
    </source>
</evidence>
<dbReference type="FunFam" id="2.170.270.10:FF:000002">
    <property type="entry name" value="Histone-lysine N-methyltransferase"/>
    <property type="match status" value="1"/>
</dbReference>
<keyword evidence="13" id="KW-0007">Acetylation</keyword>
<dbReference type="eggNOG" id="KOG1081">
    <property type="taxonomic scope" value="Eukaryota"/>
</dbReference>
<dbReference type="PROSITE" id="PS50016">
    <property type="entry name" value="ZF_PHD_2"/>
    <property type="match status" value="1"/>
</dbReference>
<feature type="domain" description="PWWP" evidence="30">
    <location>
        <begin position="1042"/>
        <end position="1104"/>
    </location>
</feature>
<reference evidence="33" key="3">
    <citation type="submission" date="2025-09" db="UniProtKB">
        <authorList>
            <consortium name="Ensembl"/>
        </authorList>
    </citation>
    <scope>IDENTIFICATION</scope>
</reference>
<dbReference type="FunFam" id="2.30.30.140:FF:000004">
    <property type="entry name" value="Histone-lysine N-methyltransferase"/>
    <property type="match status" value="1"/>
</dbReference>
<dbReference type="InterPro" id="IPR055197">
    <property type="entry name" value="PHDvar_NSD"/>
</dbReference>
<evidence type="ECO:0000256" key="10">
    <source>
        <dbReference type="ARBA" id="ARBA00022771"/>
    </source>
</evidence>
<dbReference type="GeneTree" id="ENSGT00940000155355"/>
<evidence type="ECO:0000256" key="2">
    <source>
        <dbReference type="ARBA" id="ARBA00004286"/>
    </source>
</evidence>
<keyword evidence="3" id="KW-0158">Chromosome</keyword>
<dbReference type="STRING" id="69293.ENSGACP00000007451"/>
<dbReference type="GO" id="GO:0008270">
    <property type="term" value="F:zinc ion binding"/>
    <property type="evidence" value="ECO:0007669"/>
    <property type="project" value="UniProtKB-KW"/>
</dbReference>
<evidence type="ECO:0000256" key="1">
    <source>
        <dbReference type="ARBA" id="ARBA00004123"/>
    </source>
</evidence>
<keyword evidence="12" id="KW-0156">Chromatin regulator</keyword>
<keyword evidence="11" id="KW-0862">Zinc</keyword>
<dbReference type="Gene3D" id="3.30.40.10">
    <property type="entry name" value="Zinc/RING finger domain, C3HC4 (zinc finger)"/>
    <property type="match status" value="4"/>
</dbReference>
<evidence type="ECO:0000259" key="30">
    <source>
        <dbReference type="PROSITE" id="PS50812"/>
    </source>
</evidence>
<feature type="compositionally biased region" description="Basic and acidic residues" evidence="27">
    <location>
        <begin position="1137"/>
        <end position="1149"/>
    </location>
</feature>
<dbReference type="Ensembl" id="ENSGACT00000007470.2">
    <property type="protein sequence ID" value="ENSGACP00000007451.2"/>
    <property type="gene ID" value="ENSGACG00000005630.2"/>
</dbReference>
<evidence type="ECO:0000256" key="11">
    <source>
        <dbReference type="ARBA" id="ARBA00022833"/>
    </source>
</evidence>
<evidence type="ECO:0000259" key="31">
    <source>
        <dbReference type="PROSITE" id="PS50868"/>
    </source>
</evidence>
<feature type="region of interest" description="Disordered" evidence="27">
    <location>
        <begin position="1497"/>
        <end position="1534"/>
    </location>
</feature>
<name>G3NQ35_GASAC</name>
<dbReference type="Pfam" id="PF17907">
    <property type="entry name" value="AWS"/>
    <property type="match status" value="1"/>
</dbReference>
<evidence type="ECO:0000256" key="26">
    <source>
        <dbReference type="PROSITE-ProRule" id="PRU00146"/>
    </source>
</evidence>
<feature type="compositionally biased region" description="Pro residues" evidence="27">
    <location>
        <begin position="194"/>
        <end position="210"/>
    </location>
</feature>
<dbReference type="GO" id="GO:0032259">
    <property type="term" value="P:methylation"/>
    <property type="evidence" value="ECO:0007669"/>
    <property type="project" value="UniProtKB-KW"/>
</dbReference>
<evidence type="ECO:0000256" key="27">
    <source>
        <dbReference type="SAM" id="MobiDB-lite"/>
    </source>
</evidence>
<feature type="compositionally biased region" description="Basic and acidic residues" evidence="27">
    <location>
        <begin position="483"/>
        <end position="498"/>
    </location>
</feature>
<evidence type="ECO:0000256" key="9">
    <source>
        <dbReference type="ARBA" id="ARBA00022737"/>
    </source>
</evidence>
<dbReference type="InterPro" id="IPR055198">
    <property type="entry name" value="NSD_PHD"/>
</dbReference>
<dbReference type="InterPro" id="IPR013083">
    <property type="entry name" value="Znf_RING/FYVE/PHD"/>
</dbReference>
<feature type="compositionally biased region" description="Pro residues" evidence="27">
    <location>
        <begin position="169"/>
        <end position="179"/>
    </location>
</feature>
<dbReference type="InterPro" id="IPR047451">
    <property type="entry name" value="PWWP_NSD3_rpt1"/>
</dbReference>
<keyword evidence="4" id="KW-0597">Phosphoprotein</keyword>
<dbReference type="Gene3D" id="2.30.30.140">
    <property type="match status" value="2"/>
</dbReference>
<dbReference type="EC" id="2.1.1.371" evidence="23"/>
<dbReference type="InParanoid" id="G3NQ35"/>
<evidence type="ECO:0000256" key="12">
    <source>
        <dbReference type="ARBA" id="ARBA00022853"/>
    </source>
</evidence>
<keyword evidence="17" id="KW-0539">Nucleus</keyword>
<evidence type="ECO:0000256" key="3">
    <source>
        <dbReference type="ARBA" id="ARBA00022454"/>
    </source>
</evidence>
<feature type="compositionally biased region" description="Basic and acidic residues" evidence="27">
    <location>
        <begin position="526"/>
        <end position="544"/>
    </location>
</feature>
<evidence type="ECO:0000256" key="15">
    <source>
        <dbReference type="ARBA" id="ARBA00023054"/>
    </source>
</evidence>
<dbReference type="PROSITE" id="PS50280">
    <property type="entry name" value="SET"/>
    <property type="match status" value="1"/>
</dbReference>
<feature type="region of interest" description="Disordered" evidence="27">
    <location>
        <begin position="117"/>
        <end position="236"/>
    </location>
</feature>
<dbReference type="Pfam" id="PF22908">
    <property type="entry name" value="PHD_NSD"/>
    <property type="match status" value="1"/>
</dbReference>
<feature type="domain" description="Post-SET" evidence="31">
    <location>
        <begin position="1351"/>
        <end position="1367"/>
    </location>
</feature>
<comment type="subunit">
    <text evidence="21">Interacts with BRD4. Interacts (via KIKL motif) with BRD3 (via NET domain).</text>
</comment>
<evidence type="ECO:0000256" key="6">
    <source>
        <dbReference type="ARBA" id="ARBA00022679"/>
    </source>
</evidence>
<dbReference type="GO" id="GO:0005694">
    <property type="term" value="C:chromosome"/>
    <property type="evidence" value="ECO:0007669"/>
    <property type="project" value="UniProtKB-SubCell"/>
</dbReference>
<protein>
    <recommendedName>
        <fullName evidence="24">Histone-lysine N-methyltransferase NSD3</fullName>
        <ecNumber evidence="22">2.1.1.370</ecNumber>
        <ecNumber evidence="23">2.1.1.371</ecNumber>
    </recommendedName>
    <alternativeName>
        <fullName evidence="25">Nuclear SET domain-containing protein 3</fullName>
    </alternativeName>
</protein>
<dbReference type="PANTHER" id="PTHR22884">
    <property type="entry name" value="SET DOMAIN PROTEINS"/>
    <property type="match status" value="1"/>
</dbReference>
<dbReference type="CDD" id="cd20166">
    <property type="entry name" value="PWWP_NSD3_rpt2"/>
    <property type="match status" value="1"/>
</dbReference>
<dbReference type="SMART" id="SM00570">
    <property type="entry name" value="AWS"/>
    <property type="match status" value="1"/>
</dbReference>
<dbReference type="GO" id="GO:0005634">
    <property type="term" value="C:nucleus"/>
    <property type="evidence" value="ECO:0007669"/>
    <property type="project" value="UniProtKB-SubCell"/>
</dbReference>
<keyword evidence="6" id="KW-0808">Transferase</keyword>
<sequence>MDFSFSFMQGIMGNTIQQPPQLIDSANIRQEGTCDSDPGEDGGPSYDAALDAEFSYPPSASEDMSHVSNGYPPGLGMYEPQAKFSMYSQFPNGSANGYGAIRSYGDHVLMPGEGTVLRGPGLQERPLSPVSPPLHPHLHHHHPHHHLLHHGAHHFHSNLPHIQTQAHPQSPPPPPPPPSQHHLPHTPHIMSHTLPPPPPLILPSSSPPPSLVDNTPSSQPPLGLSNTPDGPLKKTSSPEIKLKIIKTYQNGKELFESALCGDLLQELQVVCMSEHVTHTHTHTHIFIYQSYGCRIFFGSNSKTNDLLTVPKVHHPSVIQETGFCKEFVIGDLVWSKVGTYPWWPCMVSSDPQMKVHTRINTRGHREYHVQFFGSVAERAWIHEKRIVLYQGKQQYEDLQAETLRRATNPVEKHKLLKPIPQRERSQWEVGVGHAEDAFAMSRQERIDNYTFIYVDPDPIEGPSSRKPTIRAEKRNRRSSGSVGKKEEGGVKSPGKEQPARQQPPRRQLPRRLCSISNADDAANSKASHEDKDQKGDSPKPDAGGDARQGSPPPVRAWKTAAARKLLPLSITMKRLNVEITKCDWPLLQKKAALSPKKEGEERIARQSEERGGRNAADLLSWIPPQQSPRSVTHRHQRRVRDKTVTSFSSSQERKLQRRSVRSRSESERGNDPVPKKKTKKEQAETAPETTLKTGSQKGASEISDACKPLKKRSRASTDVEMASSQYRDTSDSDSRGLNDPQGLFGKSLDSPAAADADASDTQSVDSGLSRQDGSAGKRDTVCQVCEVYGEGLLVCEGDCGRQFHLDCLSLTAPPEGRFTCLECMNGNHTCFSCKTAGREVTRCSVSGCSCYYHEDCVRKLPGTSGGSDGGFCCPQHSCSTCCLERDLQRASKGRLMRCIRCPVAYHTGDSCVAAGSVALTHHIMICSNHSGAKRNGLLTSPINVGWCFLCARGLLVQDLTDTILSSYAYKSHYLLTESNRAELKLPMIPSPSSATKKNVGKGGKLLCCDTCPASFHPECLEMETPAGPWSCSDCRAGKKPHYKQIVWVKLGNYRWWPAEICNPRLVPSNIQSLRHDVGDFPVFFFGSHDYYWINQGRVFPYVENDKNFVTGQININKTFKKALEEAARRFQELKAQRESREALEQERNSRKPPPYKIIKSNKPVGKVQVHVADLSEIQRCNCRPTDEHPCSLNSQCLNRMLQYECHPQVCPAGDSCENQCFSKRLYAETEVIKTDGRGWGLQTNQALRKGDFVTEYVGEVIDAEECQQRIKRAHENHVADFYMLTLTKDRVIDAGPKGNSSRFMNHSCRPNCETQKWTVNGDVRIGLFTLCDVEAGTELTFNYNLHCVGNRRSSCHCGSDNCSGFLGVQPTSAVVMEKEEKARNAKLKPKKRKLRPEGKQTHEYCCFCCGEGGELVMCDRKDCPKAYHLLCLNLTKPPYGRWECPWHDCSQCGAPASSLCDFCPSSFCRDHEAGALTSSALEGRPCCPGHDPASPLGSLSGSAQPRCSALSPAAVKEEPEAAEGEVDGERRRRR</sequence>
<dbReference type="OMA" id="DAGWPTY"/>
<evidence type="ECO:0000256" key="24">
    <source>
        <dbReference type="ARBA" id="ARBA00068930"/>
    </source>
</evidence>
<evidence type="ECO:0000259" key="29">
    <source>
        <dbReference type="PROSITE" id="PS50280"/>
    </source>
</evidence>
<dbReference type="InterPro" id="IPR041306">
    <property type="entry name" value="C5HCH"/>
</dbReference>
<accession>G3NQ35</accession>
<dbReference type="Pfam" id="PF00628">
    <property type="entry name" value="PHD"/>
    <property type="match status" value="1"/>
</dbReference>
<dbReference type="Pfam" id="PF00855">
    <property type="entry name" value="PWWP"/>
    <property type="match status" value="2"/>
</dbReference>
<dbReference type="Bgee" id="ENSGACG00000005630">
    <property type="expression patterns" value="Expressed in telencephalon and 4 other cell types or tissues"/>
</dbReference>
<feature type="compositionally biased region" description="Basic residues" evidence="27">
    <location>
        <begin position="631"/>
        <end position="640"/>
    </location>
</feature>
<feature type="compositionally biased region" description="Low complexity" evidence="27">
    <location>
        <begin position="499"/>
        <end position="525"/>
    </location>
</feature>
<evidence type="ECO:0000256" key="19">
    <source>
        <dbReference type="ARBA" id="ARBA00052270"/>
    </source>
</evidence>
<dbReference type="Pfam" id="PF23011">
    <property type="entry name" value="PHD-1st_NSD"/>
    <property type="match status" value="1"/>
</dbReference>
<dbReference type="InterPro" id="IPR006560">
    <property type="entry name" value="AWS_dom"/>
</dbReference>
<dbReference type="InterPro" id="IPR019787">
    <property type="entry name" value="Znf_PHD-finger"/>
</dbReference>
<dbReference type="PROSITE" id="PS51215">
    <property type="entry name" value="AWS"/>
    <property type="match status" value="1"/>
</dbReference>
<dbReference type="InterPro" id="IPR046341">
    <property type="entry name" value="SET_dom_sf"/>
</dbReference>
<evidence type="ECO:0000256" key="5">
    <source>
        <dbReference type="ARBA" id="ARBA00022603"/>
    </source>
</evidence>
<keyword evidence="5" id="KW-0489">Methyltransferase</keyword>
<evidence type="ECO:0000256" key="23">
    <source>
        <dbReference type="ARBA" id="ARBA00066819"/>
    </source>
</evidence>
<dbReference type="CDD" id="cd15661">
    <property type="entry name" value="PHD5_NSD3"/>
    <property type="match status" value="1"/>
</dbReference>
<feature type="compositionally biased region" description="Polar residues" evidence="27">
    <location>
        <begin position="224"/>
        <end position="236"/>
    </location>
</feature>
<dbReference type="InterPro" id="IPR047453">
    <property type="entry name" value="PWWP_NSD3_rpt2"/>
</dbReference>
<keyword evidence="14" id="KW-0805">Transcription regulation</keyword>
<feature type="region of interest" description="Disordered" evidence="27">
    <location>
        <begin position="1137"/>
        <end position="1157"/>
    </location>
</feature>
<keyword evidence="16" id="KW-0804">Transcription</keyword>
<dbReference type="PROSITE" id="PS50812">
    <property type="entry name" value="PWWP"/>
    <property type="match status" value="2"/>
</dbReference>
<dbReference type="FunFam" id="3.30.40.10:FF:000205">
    <property type="entry name" value="Histone-lysine N-methyltransferase"/>
    <property type="match status" value="1"/>
</dbReference>
<dbReference type="FunFam" id="3.30.40.10:FF:000025">
    <property type="entry name" value="Histone-lysine N-methyltransferase"/>
    <property type="match status" value="1"/>
</dbReference>
<keyword evidence="9" id="KW-0677">Repeat</keyword>
<evidence type="ECO:0000256" key="22">
    <source>
        <dbReference type="ARBA" id="ARBA00066818"/>
    </source>
</evidence>
<dbReference type="SUPFAM" id="SSF82199">
    <property type="entry name" value="SET domain"/>
    <property type="match status" value="1"/>
</dbReference>
<dbReference type="EC" id="2.1.1.370" evidence="22"/>
<evidence type="ECO:0000313" key="34">
    <source>
        <dbReference type="Proteomes" id="UP000007635"/>
    </source>
</evidence>
<evidence type="ECO:0000256" key="8">
    <source>
        <dbReference type="ARBA" id="ARBA00022723"/>
    </source>
</evidence>
<dbReference type="CDD" id="cd20163">
    <property type="entry name" value="PWWP_NSD3_rpt1"/>
    <property type="match status" value="1"/>
</dbReference>
<dbReference type="Gene3D" id="2.170.270.10">
    <property type="entry name" value="SET domain"/>
    <property type="match status" value="1"/>
</dbReference>
<feature type="domain" description="SET" evidence="29">
    <location>
        <begin position="1227"/>
        <end position="1344"/>
    </location>
</feature>
<comment type="catalytic activity">
    <reaction evidence="18">
        <text>L-lysyl(27)-[histone H3] + 2 S-adenosyl-L-methionine = N(6),N(6)-dimethyl-L-lysyl(27)-[histone H3] + 2 S-adenosyl-L-homocysteine + 2 H(+)</text>
        <dbReference type="Rhea" id="RHEA:64452"/>
        <dbReference type="Rhea" id="RHEA-COMP:15539"/>
        <dbReference type="Rhea" id="RHEA-COMP:15548"/>
        <dbReference type="ChEBI" id="CHEBI:15378"/>
        <dbReference type="ChEBI" id="CHEBI:29969"/>
        <dbReference type="ChEBI" id="CHEBI:57856"/>
        <dbReference type="ChEBI" id="CHEBI:59789"/>
        <dbReference type="ChEBI" id="CHEBI:61976"/>
        <dbReference type="EC" id="2.1.1.371"/>
    </reaction>
</comment>
<organism evidence="33 34">
    <name type="scientific">Gasterosteus aculeatus aculeatus</name>
    <name type="common">three-spined stickleback</name>
    <dbReference type="NCBI Taxonomy" id="481459"/>
    <lineage>
        <taxon>Eukaryota</taxon>
        <taxon>Metazoa</taxon>
        <taxon>Chordata</taxon>
        <taxon>Craniata</taxon>
        <taxon>Vertebrata</taxon>
        <taxon>Euteleostomi</taxon>
        <taxon>Actinopterygii</taxon>
        <taxon>Neopterygii</taxon>
        <taxon>Teleostei</taxon>
        <taxon>Neoteleostei</taxon>
        <taxon>Acanthomorphata</taxon>
        <taxon>Eupercaria</taxon>
        <taxon>Perciformes</taxon>
        <taxon>Cottioidei</taxon>
        <taxon>Gasterosteales</taxon>
        <taxon>Gasterosteidae</taxon>
        <taxon>Gasterosteus</taxon>
    </lineage>
</organism>
<dbReference type="SMART" id="SM00249">
    <property type="entry name" value="PHD"/>
    <property type="match status" value="5"/>
</dbReference>
<comment type="subcellular location">
    <subcellularLocation>
        <location evidence="2">Chromosome</location>
    </subcellularLocation>
    <subcellularLocation>
        <location evidence="1">Nucleus</location>
    </subcellularLocation>
</comment>
<keyword evidence="15" id="KW-0175">Coiled coil</keyword>
<evidence type="ECO:0000256" key="21">
    <source>
        <dbReference type="ARBA" id="ARBA00065976"/>
    </source>
</evidence>
<dbReference type="Pfam" id="PF00856">
    <property type="entry name" value="SET"/>
    <property type="match status" value="1"/>
</dbReference>
<feature type="compositionally biased region" description="Basic and acidic residues" evidence="27">
    <location>
        <begin position="595"/>
        <end position="612"/>
    </location>
</feature>
<dbReference type="GO" id="GO:0140946">
    <property type="term" value="F:histone H3K4 dimethyltransferase activity"/>
    <property type="evidence" value="ECO:0007669"/>
    <property type="project" value="UniProtKB-EC"/>
</dbReference>
<feature type="region of interest" description="Disordered" evidence="27">
    <location>
        <begin position="584"/>
        <end position="775"/>
    </location>
</feature>
<feature type="compositionally biased region" description="Basic residues" evidence="27">
    <location>
        <begin position="136"/>
        <end position="156"/>
    </location>
</feature>
<dbReference type="SUPFAM" id="SSF63748">
    <property type="entry name" value="Tudor/PWWP/MBT"/>
    <property type="match status" value="2"/>
</dbReference>
<dbReference type="Proteomes" id="UP000007635">
    <property type="component" value="Chromosome XIII"/>
</dbReference>
<dbReference type="SUPFAM" id="SSF57903">
    <property type="entry name" value="FYVE/PHD zinc finger"/>
    <property type="match status" value="3"/>
</dbReference>
<dbReference type="Pfam" id="PF23004">
    <property type="entry name" value="PHDvar_NSD"/>
    <property type="match status" value="1"/>
</dbReference>
<dbReference type="InterPro" id="IPR003616">
    <property type="entry name" value="Post-SET_dom"/>
</dbReference>
<evidence type="ECO:0000256" key="14">
    <source>
        <dbReference type="ARBA" id="ARBA00023015"/>
    </source>
</evidence>
<keyword evidence="8" id="KW-0479">Metal-binding</keyword>
<evidence type="ECO:0000313" key="33">
    <source>
        <dbReference type="Ensembl" id="ENSGACP00000007451.2"/>
    </source>
</evidence>
<proteinExistence type="predicted"/>
<dbReference type="InterPro" id="IPR001965">
    <property type="entry name" value="Znf_PHD"/>
</dbReference>
<evidence type="ECO:0000256" key="13">
    <source>
        <dbReference type="ARBA" id="ARBA00022990"/>
    </source>
</evidence>
<feature type="domain" description="PWWP" evidence="30">
    <location>
        <begin position="329"/>
        <end position="392"/>
    </location>
</feature>
<dbReference type="InterPro" id="IPR000313">
    <property type="entry name" value="PWWP_dom"/>
</dbReference>
<feature type="domain" description="PHD-type" evidence="28">
    <location>
        <begin position="779"/>
        <end position="826"/>
    </location>
</feature>
<evidence type="ECO:0000256" key="4">
    <source>
        <dbReference type="ARBA" id="ARBA00022553"/>
    </source>
</evidence>
<dbReference type="Pfam" id="PF17982">
    <property type="entry name" value="C5HCH"/>
    <property type="match status" value="1"/>
</dbReference>
<comment type="catalytic activity">
    <reaction evidence="19">
        <text>L-lysyl(4)-[histone H3] + 2 S-adenosyl-L-methionine = N(6),N(6)-dimethyl-L-lysyl(4)-[histone H3] + 2 S-adenosyl-L-homocysteine + 2 H(+)</text>
        <dbReference type="Rhea" id="RHEA:64448"/>
        <dbReference type="Rhea" id="RHEA-COMP:15540"/>
        <dbReference type="Rhea" id="RHEA-COMP:15547"/>
        <dbReference type="ChEBI" id="CHEBI:15378"/>
        <dbReference type="ChEBI" id="CHEBI:29969"/>
        <dbReference type="ChEBI" id="CHEBI:57856"/>
        <dbReference type="ChEBI" id="CHEBI:59789"/>
        <dbReference type="ChEBI" id="CHEBI:61976"/>
        <dbReference type="EC" id="2.1.1.370"/>
    </reaction>
</comment>
<dbReference type="SMART" id="SM00293">
    <property type="entry name" value="PWWP"/>
    <property type="match status" value="2"/>
</dbReference>
<dbReference type="FunFam" id="2.30.30.140:FF:000030">
    <property type="entry name" value="Histone-lysine N-methyltransferase"/>
    <property type="match status" value="1"/>
</dbReference>
<dbReference type="InterPro" id="IPR059153">
    <property type="entry name" value="NSD_PHD-1st"/>
</dbReference>